<reference evidence="2 3" key="1">
    <citation type="submission" date="2023-09" db="EMBL/GenBank/DDBJ databases">
        <title>Microbial mechanism of fulvic acid promoting antimony reduction mineralization in rice fields.</title>
        <authorList>
            <person name="Chen G."/>
            <person name="Lan J."/>
        </authorList>
    </citation>
    <scope>NUCLEOTIDE SEQUENCE [LARGE SCALE GENOMIC DNA]</scope>
    <source>
        <strain evidence="2 3">PS1</strain>
    </source>
</reference>
<sequence length="168" mass="19091">MEIRRLNGGDAEGYRFLRHEALLKNPEAFSSSYEDEMNYEASDYRQRLDSKSTYTFGAFNDNQLVGVVTLVPEEKVKLKHRASIFAMYVTSSQRGRGLGRELVKTAIQQAAELSSVEQIHLTVTSSNDPAKKLYTSLGFEQYGVEKNALRIDGTYYDEELMVLFLQKA</sequence>
<proteinExistence type="predicted"/>
<dbReference type="SUPFAM" id="SSF55729">
    <property type="entry name" value="Acyl-CoA N-acyltransferases (Nat)"/>
    <property type="match status" value="1"/>
</dbReference>
<feature type="domain" description="N-acetyltransferase" evidence="1">
    <location>
        <begin position="1"/>
        <end position="166"/>
    </location>
</feature>
<dbReference type="InterPro" id="IPR016181">
    <property type="entry name" value="Acyl_CoA_acyltransferase"/>
</dbReference>
<keyword evidence="3" id="KW-1185">Reference proteome</keyword>
<evidence type="ECO:0000313" key="2">
    <source>
        <dbReference type="EMBL" id="WNF23814.1"/>
    </source>
</evidence>
<name>A0ABY9VIQ7_9BACI</name>
<dbReference type="PANTHER" id="PTHR43415">
    <property type="entry name" value="SPERMIDINE N(1)-ACETYLTRANSFERASE"/>
    <property type="match status" value="1"/>
</dbReference>
<dbReference type="RefSeq" id="WP_311074311.1">
    <property type="nucleotide sequence ID" value="NZ_CP134494.1"/>
</dbReference>
<dbReference type="Pfam" id="PF00583">
    <property type="entry name" value="Acetyltransf_1"/>
    <property type="match status" value="1"/>
</dbReference>
<organism evidence="2 3">
    <name type="scientific">Mesobacillus jeotgali</name>
    <dbReference type="NCBI Taxonomy" id="129985"/>
    <lineage>
        <taxon>Bacteria</taxon>
        <taxon>Bacillati</taxon>
        <taxon>Bacillota</taxon>
        <taxon>Bacilli</taxon>
        <taxon>Bacillales</taxon>
        <taxon>Bacillaceae</taxon>
        <taxon>Mesobacillus</taxon>
    </lineage>
</organism>
<protein>
    <submittedName>
        <fullName evidence="2">GNAT family N-acetyltransferase</fullName>
    </submittedName>
</protein>
<dbReference type="Gene3D" id="3.40.630.30">
    <property type="match status" value="1"/>
</dbReference>
<gene>
    <name evidence="2" type="ORF">RH061_04705</name>
</gene>
<dbReference type="PANTHER" id="PTHR43415:SF3">
    <property type="entry name" value="GNAT-FAMILY ACETYLTRANSFERASE"/>
    <property type="match status" value="1"/>
</dbReference>
<dbReference type="EMBL" id="CP134494">
    <property type="protein sequence ID" value="WNF23814.1"/>
    <property type="molecule type" value="Genomic_DNA"/>
</dbReference>
<dbReference type="Proteomes" id="UP001303324">
    <property type="component" value="Chromosome"/>
</dbReference>
<dbReference type="PROSITE" id="PS51186">
    <property type="entry name" value="GNAT"/>
    <property type="match status" value="1"/>
</dbReference>
<evidence type="ECO:0000259" key="1">
    <source>
        <dbReference type="PROSITE" id="PS51186"/>
    </source>
</evidence>
<accession>A0ABY9VIQ7</accession>
<dbReference type="CDD" id="cd04301">
    <property type="entry name" value="NAT_SF"/>
    <property type="match status" value="1"/>
</dbReference>
<dbReference type="InterPro" id="IPR000182">
    <property type="entry name" value="GNAT_dom"/>
</dbReference>
<evidence type="ECO:0000313" key="3">
    <source>
        <dbReference type="Proteomes" id="UP001303324"/>
    </source>
</evidence>